<dbReference type="Proteomes" id="UP001476798">
    <property type="component" value="Unassembled WGS sequence"/>
</dbReference>
<comment type="caution">
    <text evidence="3">The sequence shown here is derived from an EMBL/GenBank/DDBJ whole genome shotgun (WGS) entry which is preliminary data.</text>
</comment>
<proteinExistence type="predicted"/>
<name>A0ABV0Q398_9TELE</name>
<evidence type="ECO:0000313" key="3">
    <source>
        <dbReference type="EMBL" id="MEQ2189996.1"/>
    </source>
</evidence>
<feature type="compositionally biased region" description="Low complexity" evidence="1">
    <location>
        <begin position="290"/>
        <end position="311"/>
    </location>
</feature>
<gene>
    <name evidence="3" type="ORF">GOODEAATRI_030984</name>
</gene>
<feature type="compositionally biased region" description="Polar residues" evidence="1">
    <location>
        <begin position="267"/>
        <end position="282"/>
    </location>
</feature>
<evidence type="ECO:0000256" key="1">
    <source>
        <dbReference type="SAM" id="MobiDB-lite"/>
    </source>
</evidence>
<keyword evidence="2" id="KW-0812">Transmembrane</keyword>
<accession>A0ABV0Q398</accession>
<evidence type="ECO:0000313" key="4">
    <source>
        <dbReference type="Proteomes" id="UP001476798"/>
    </source>
</evidence>
<feature type="region of interest" description="Disordered" evidence="1">
    <location>
        <begin position="267"/>
        <end position="316"/>
    </location>
</feature>
<organism evidence="3 4">
    <name type="scientific">Goodea atripinnis</name>
    <dbReference type="NCBI Taxonomy" id="208336"/>
    <lineage>
        <taxon>Eukaryota</taxon>
        <taxon>Metazoa</taxon>
        <taxon>Chordata</taxon>
        <taxon>Craniata</taxon>
        <taxon>Vertebrata</taxon>
        <taxon>Euteleostomi</taxon>
        <taxon>Actinopterygii</taxon>
        <taxon>Neopterygii</taxon>
        <taxon>Teleostei</taxon>
        <taxon>Neoteleostei</taxon>
        <taxon>Acanthomorphata</taxon>
        <taxon>Ovalentaria</taxon>
        <taxon>Atherinomorphae</taxon>
        <taxon>Cyprinodontiformes</taxon>
        <taxon>Goodeidae</taxon>
        <taxon>Goodea</taxon>
    </lineage>
</organism>
<feature type="non-terminal residue" evidence="3">
    <location>
        <position position="1"/>
    </location>
</feature>
<reference evidence="3 4" key="1">
    <citation type="submission" date="2021-06" db="EMBL/GenBank/DDBJ databases">
        <authorList>
            <person name="Palmer J.M."/>
        </authorList>
    </citation>
    <scope>NUCLEOTIDE SEQUENCE [LARGE SCALE GENOMIC DNA]</scope>
    <source>
        <strain evidence="3 4">GA_2019</strain>
        <tissue evidence="3">Muscle</tissue>
    </source>
</reference>
<sequence>PQPHPSVPFSSKICHCLLSPSTSLFLTVQGHPSILFDCSISYRIYLSAVLFIPYSLYCFLWKNPNSIRRTSISGSSPLPSQTVHWPLSASLADRPLSPPRTNGTGLRRSWVDLGQRSLGFLGNIRGSFEQLESCPISPSSGWSSHSSSPSCLSPRACLQSPLSPNRFTPGKGAISGQHFTSVPWPDVQELSSKYNGTDSPETSVTPTAPLSPVHRISSLGPIDSQSEWVGPELEEGTCRNQLTCAYVAQPSHQQNVSSSSCLILSPTGLTSSSPESHQQYNLHAQREAQVTTSPPASAVPSSSPLGSSPLSKQGNQKASYATTVNLQIAGSGRITSFSTAQVSLTQTLQGGAGPPGSQEQLARRVSINGLSPVPQRCNRL</sequence>
<dbReference type="EMBL" id="JAHRIO010095047">
    <property type="protein sequence ID" value="MEQ2189996.1"/>
    <property type="molecule type" value="Genomic_DNA"/>
</dbReference>
<feature type="region of interest" description="Disordered" evidence="1">
    <location>
        <begin position="189"/>
        <end position="214"/>
    </location>
</feature>
<keyword evidence="4" id="KW-1185">Reference proteome</keyword>
<feature type="transmembrane region" description="Helical" evidence="2">
    <location>
        <begin position="42"/>
        <end position="61"/>
    </location>
</feature>
<keyword evidence="2" id="KW-1133">Transmembrane helix</keyword>
<feature type="compositionally biased region" description="Polar residues" evidence="1">
    <location>
        <begin position="189"/>
        <end position="208"/>
    </location>
</feature>
<keyword evidence="2" id="KW-0472">Membrane</keyword>
<protein>
    <submittedName>
        <fullName evidence="3">Uncharacterized protein</fullName>
    </submittedName>
</protein>
<evidence type="ECO:0000256" key="2">
    <source>
        <dbReference type="SAM" id="Phobius"/>
    </source>
</evidence>